<keyword evidence="3" id="KW-1185">Reference proteome</keyword>
<feature type="domain" description="DUF397" evidence="1">
    <location>
        <begin position="5"/>
        <end position="48"/>
    </location>
</feature>
<organism evidence="2 3">
    <name type="scientific">Saccharopolyspora hordei</name>
    <dbReference type="NCBI Taxonomy" id="1838"/>
    <lineage>
        <taxon>Bacteria</taxon>
        <taxon>Bacillati</taxon>
        <taxon>Actinomycetota</taxon>
        <taxon>Actinomycetes</taxon>
        <taxon>Pseudonocardiales</taxon>
        <taxon>Pseudonocardiaceae</taxon>
        <taxon>Saccharopolyspora</taxon>
    </lineage>
</organism>
<proteinExistence type="predicted"/>
<evidence type="ECO:0000313" key="2">
    <source>
        <dbReference type="EMBL" id="NYI83887.1"/>
    </source>
</evidence>
<dbReference type="InterPro" id="IPR007278">
    <property type="entry name" value="DUF397"/>
</dbReference>
<dbReference type="EMBL" id="JACCFJ010000001">
    <property type="protein sequence ID" value="NYI83887.1"/>
    <property type="molecule type" value="Genomic_DNA"/>
</dbReference>
<protein>
    <recommendedName>
        <fullName evidence="1">DUF397 domain-containing protein</fullName>
    </recommendedName>
</protein>
<evidence type="ECO:0000313" key="3">
    <source>
        <dbReference type="Proteomes" id="UP000587002"/>
    </source>
</evidence>
<reference evidence="2 3" key="1">
    <citation type="submission" date="2020-07" db="EMBL/GenBank/DDBJ databases">
        <title>Sequencing the genomes of 1000 actinobacteria strains.</title>
        <authorList>
            <person name="Klenk H.-P."/>
        </authorList>
    </citation>
    <scope>NUCLEOTIDE SEQUENCE [LARGE SCALE GENOMIC DNA]</scope>
    <source>
        <strain evidence="2 3">DSM 44065</strain>
    </source>
</reference>
<gene>
    <name evidence="2" type="ORF">HNR68_002517</name>
</gene>
<dbReference type="Proteomes" id="UP000587002">
    <property type="component" value="Unassembled WGS sequence"/>
</dbReference>
<sequence length="57" mass="6216">MNGHTWQKSSYSNANGNCVELSSPLGLIRDSKDPDGPVLDVDVAAFLRAIKDGRFDH</sequence>
<accession>A0A853ARK2</accession>
<comment type="caution">
    <text evidence="2">The sequence shown here is derived from an EMBL/GenBank/DDBJ whole genome shotgun (WGS) entry which is preliminary data.</text>
</comment>
<dbReference type="Pfam" id="PF04149">
    <property type="entry name" value="DUF397"/>
    <property type="match status" value="1"/>
</dbReference>
<evidence type="ECO:0000259" key="1">
    <source>
        <dbReference type="Pfam" id="PF04149"/>
    </source>
</evidence>
<name>A0A853ARK2_9PSEU</name>
<dbReference type="AlphaFoldDB" id="A0A853ARK2"/>
<dbReference type="RefSeq" id="WP_179720668.1">
    <property type="nucleotide sequence ID" value="NZ_BAABFH010000001.1"/>
</dbReference>